<keyword evidence="2" id="KW-1185">Reference proteome</keyword>
<dbReference type="Proteomes" id="UP000288953">
    <property type="component" value="Chromosome"/>
</dbReference>
<sequence>MRVFIADHYASIRFASKVKCCSIVLQTACQVSGFCISYPESGVINVKA</sequence>
<name>A0ABX5R8I5_9PSED</name>
<evidence type="ECO:0000313" key="2">
    <source>
        <dbReference type="Proteomes" id="UP000288953"/>
    </source>
</evidence>
<accession>A0ABX5R8I5</accession>
<organism evidence="1 2">
    <name type="scientific">Candidatus Pseudomonas adelgestsugas</name>
    <dbReference type="NCBI Taxonomy" id="1302376"/>
    <lineage>
        <taxon>Bacteria</taxon>
        <taxon>Pseudomonadati</taxon>
        <taxon>Pseudomonadota</taxon>
        <taxon>Gammaproteobacteria</taxon>
        <taxon>Pseudomonadales</taxon>
        <taxon>Pseudomonadaceae</taxon>
        <taxon>Pseudomonas</taxon>
    </lineage>
</organism>
<evidence type="ECO:0000313" key="1">
    <source>
        <dbReference type="EMBL" id="QAX81742.1"/>
    </source>
</evidence>
<proteinExistence type="predicted"/>
<protein>
    <submittedName>
        <fullName evidence="1">Uncharacterized protein</fullName>
    </submittedName>
</protein>
<reference evidence="1 2" key="1">
    <citation type="journal article" date="2018" name="Genome Biol. Evol.">
        <title>Partnering With a Pest: Genomes of Hemlock Woolly Adelgid Symbionts Reveal Atypical Nutritional Provisioning Patterns in Dual-Obligate Bacteria.</title>
        <authorList>
            <person name="Weglarz K.M."/>
            <person name="Havill N.P."/>
            <person name="Burke G.R."/>
            <person name="von Dohlen C.D."/>
        </authorList>
    </citation>
    <scope>NUCLEOTIDE SEQUENCE [LARGE SCALE GENOMIC DNA]</scope>
    <source>
        <strain evidence="1 2">HWA_ENA</strain>
    </source>
</reference>
<dbReference type="EMBL" id="CP026512">
    <property type="protein sequence ID" value="QAX81742.1"/>
    <property type="molecule type" value="Genomic_DNA"/>
</dbReference>
<gene>
    <name evidence="1" type="ORF">C3B55_00394</name>
</gene>